<dbReference type="PANTHER" id="PTHR43149">
    <property type="entry name" value="ENOYL-COA HYDRATASE"/>
    <property type="match status" value="1"/>
</dbReference>
<evidence type="ECO:0000313" key="7">
    <source>
        <dbReference type="Proteomes" id="UP000253551"/>
    </source>
</evidence>
<gene>
    <name evidence="6" type="ORF">CU098_006907</name>
</gene>
<evidence type="ECO:0000256" key="2">
    <source>
        <dbReference type="ARBA" id="ARBA00005254"/>
    </source>
</evidence>
<dbReference type="InterPro" id="IPR014748">
    <property type="entry name" value="Enoyl-CoA_hydra_C"/>
</dbReference>
<evidence type="ECO:0008006" key="8">
    <source>
        <dbReference type="Google" id="ProtNLM"/>
    </source>
</evidence>
<dbReference type="EMBL" id="PJQM01000440">
    <property type="protein sequence ID" value="RCI05239.1"/>
    <property type="molecule type" value="Genomic_DNA"/>
</dbReference>
<evidence type="ECO:0000256" key="3">
    <source>
        <dbReference type="ARBA" id="ARBA00022832"/>
    </source>
</evidence>
<keyword evidence="7" id="KW-1185">Reference proteome</keyword>
<dbReference type="GO" id="GO:0006635">
    <property type="term" value="P:fatty acid beta-oxidation"/>
    <property type="evidence" value="ECO:0007669"/>
    <property type="project" value="UniProtKB-UniPathway"/>
</dbReference>
<dbReference type="GO" id="GO:0051750">
    <property type="term" value="F:delta(3,5)-delta(2,4)-dienoyl-CoA isomerase activity"/>
    <property type="evidence" value="ECO:0007669"/>
    <property type="project" value="TreeGrafter"/>
</dbReference>
<dbReference type="Gene3D" id="3.90.226.10">
    <property type="entry name" value="2-enoyl-CoA Hydratase, Chain A, domain 1"/>
    <property type="match status" value="1"/>
</dbReference>
<name>A0A367KSQ1_RHIST</name>
<dbReference type="InterPro" id="IPR045002">
    <property type="entry name" value="Ech1-like"/>
</dbReference>
<feature type="non-terminal residue" evidence="6">
    <location>
        <position position="1"/>
    </location>
</feature>
<dbReference type="PANTHER" id="PTHR43149:SF1">
    <property type="entry name" value="DELTA(3,5)-DELTA(2,4)-DIENOYL-COA ISOMERASE, MITOCHONDRIAL"/>
    <property type="match status" value="1"/>
</dbReference>
<organism evidence="6 7">
    <name type="scientific">Rhizopus stolonifer</name>
    <name type="common">Rhizopus nigricans</name>
    <dbReference type="NCBI Taxonomy" id="4846"/>
    <lineage>
        <taxon>Eukaryota</taxon>
        <taxon>Fungi</taxon>
        <taxon>Fungi incertae sedis</taxon>
        <taxon>Mucoromycota</taxon>
        <taxon>Mucoromycotina</taxon>
        <taxon>Mucoromycetes</taxon>
        <taxon>Mucorales</taxon>
        <taxon>Mucorineae</taxon>
        <taxon>Rhizopodaceae</taxon>
        <taxon>Rhizopus</taxon>
    </lineage>
</organism>
<dbReference type="STRING" id="4846.A0A367KSQ1"/>
<protein>
    <recommendedName>
        <fullName evidence="8">Enoyl CoA hydratase</fullName>
    </recommendedName>
</protein>
<comment type="pathway">
    <text evidence="1">Lipid metabolism; fatty acid beta-oxidation.</text>
</comment>
<dbReference type="AlphaFoldDB" id="A0A367KSQ1"/>
<keyword evidence="4" id="KW-0443">Lipid metabolism</keyword>
<evidence type="ECO:0000313" key="6">
    <source>
        <dbReference type="EMBL" id="RCI05239.1"/>
    </source>
</evidence>
<dbReference type="SUPFAM" id="SSF52096">
    <property type="entry name" value="ClpP/crotonase"/>
    <property type="match status" value="1"/>
</dbReference>
<evidence type="ECO:0000256" key="5">
    <source>
        <dbReference type="ARBA" id="ARBA00023235"/>
    </source>
</evidence>
<dbReference type="UniPathway" id="UPA00659"/>
<evidence type="ECO:0000256" key="4">
    <source>
        <dbReference type="ARBA" id="ARBA00023098"/>
    </source>
</evidence>
<evidence type="ECO:0000256" key="1">
    <source>
        <dbReference type="ARBA" id="ARBA00005005"/>
    </source>
</evidence>
<dbReference type="CDD" id="cd06558">
    <property type="entry name" value="crotonase-like"/>
    <property type="match status" value="1"/>
</dbReference>
<dbReference type="OrthoDB" id="14970at2759"/>
<dbReference type="InterPro" id="IPR029045">
    <property type="entry name" value="ClpP/crotonase-like_dom_sf"/>
</dbReference>
<comment type="caution">
    <text evidence="6">The sequence shown here is derived from an EMBL/GenBank/DDBJ whole genome shotgun (WGS) entry which is preliminary data.</text>
</comment>
<reference evidence="6 7" key="1">
    <citation type="journal article" date="2018" name="G3 (Bethesda)">
        <title>Phylogenetic and Phylogenomic Definition of Rhizopus Species.</title>
        <authorList>
            <person name="Gryganskyi A.P."/>
            <person name="Golan J."/>
            <person name="Dolatabadi S."/>
            <person name="Mondo S."/>
            <person name="Robb S."/>
            <person name="Idnurm A."/>
            <person name="Muszewska A."/>
            <person name="Steczkiewicz K."/>
            <person name="Masonjones S."/>
            <person name="Liao H.L."/>
            <person name="Gajdeczka M.T."/>
            <person name="Anike F."/>
            <person name="Vuek A."/>
            <person name="Anishchenko I.M."/>
            <person name="Voigt K."/>
            <person name="de Hoog G.S."/>
            <person name="Smith M.E."/>
            <person name="Heitman J."/>
            <person name="Vilgalys R."/>
            <person name="Stajich J.E."/>
        </authorList>
    </citation>
    <scope>NUCLEOTIDE SEQUENCE [LARGE SCALE GENOMIC DNA]</scope>
    <source>
        <strain evidence="6 7">LSU 92-RS-03</strain>
    </source>
</reference>
<dbReference type="Gene3D" id="1.10.12.10">
    <property type="entry name" value="Lyase 2-enoyl-coa Hydratase, Chain A, domain 2"/>
    <property type="match status" value="1"/>
</dbReference>
<dbReference type="Pfam" id="PF00378">
    <property type="entry name" value="ECH_1"/>
    <property type="match status" value="1"/>
</dbReference>
<dbReference type="FunFam" id="1.10.12.10:FF:000004">
    <property type="entry name" value="Delta3,5-delta2,4-dienoyl-CoA isomerase"/>
    <property type="match status" value="1"/>
</dbReference>
<keyword evidence="5" id="KW-0413">Isomerase</keyword>
<proteinExistence type="inferred from homology"/>
<dbReference type="Proteomes" id="UP000253551">
    <property type="component" value="Unassembled WGS sequence"/>
</dbReference>
<keyword evidence="3" id="KW-0276">Fatty acid metabolism</keyword>
<dbReference type="GO" id="GO:0005739">
    <property type="term" value="C:mitochondrion"/>
    <property type="evidence" value="ECO:0007669"/>
    <property type="project" value="TreeGrafter"/>
</dbReference>
<dbReference type="InterPro" id="IPR001753">
    <property type="entry name" value="Enoyl-CoA_hydra/iso"/>
</dbReference>
<comment type="similarity">
    <text evidence="2">Belongs to the enoyl-CoA hydratase/isomerase family.</text>
</comment>
<sequence length="186" mass="20288">YKTRPLIKDFQDAFTAIELCSKPVIAAIHSACIGGGVDISTACDIRYCTKDAFFSVKEVDIGLAADVGSLQRLPKIIGNNSLVRELCYTSRNIYAEESLQCGLVNKVTENYEALLAEAMKTAQQIASKSPVAILGTKHLLNYSRDHSVADGLAYTVTWSSAMLLTKDIPSSIETFTKKMPAKFSKL</sequence>
<accession>A0A367KSQ1</accession>